<sequence length="100" mass="10928">MQRSRPAELVFRAVCVSCSGKQILQDVSGMVRPGQVLGVMGPSGSGKTTLLNALSGRLKTDSGLITLNGETLTKQLRRKICYVMQQDIFFPDLTLRQTLT</sequence>
<dbReference type="Pfam" id="PF00005">
    <property type="entry name" value="ABC_tran"/>
    <property type="match status" value="1"/>
</dbReference>
<evidence type="ECO:0000256" key="1">
    <source>
        <dbReference type="ARBA" id="ARBA00004141"/>
    </source>
</evidence>
<comment type="similarity">
    <text evidence="2">Belongs to the ABC transporter superfamily. ABCG family. Eye pigment precursor importer (TC 3.A.1.204) subfamily.</text>
</comment>
<keyword evidence="8" id="KW-1185">Reference proteome</keyword>
<evidence type="ECO:0000256" key="2">
    <source>
        <dbReference type="ARBA" id="ARBA00005814"/>
    </source>
</evidence>
<proteinExistence type="inferred from homology"/>
<evidence type="ECO:0000259" key="7">
    <source>
        <dbReference type="Pfam" id="PF00005"/>
    </source>
</evidence>
<keyword evidence="6" id="KW-0472">Membrane</keyword>
<keyword evidence="4" id="KW-0812">Transmembrane</keyword>
<dbReference type="InterPro" id="IPR050352">
    <property type="entry name" value="ABCG_transporters"/>
</dbReference>
<evidence type="ECO:0000256" key="3">
    <source>
        <dbReference type="ARBA" id="ARBA00022448"/>
    </source>
</evidence>
<dbReference type="GeneID" id="111083701"/>
<evidence type="ECO:0000256" key="4">
    <source>
        <dbReference type="ARBA" id="ARBA00022692"/>
    </source>
</evidence>
<evidence type="ECO:0000313" key="8">
    <source>
        <dbReference type="Proteomes" id="UP000694941"/>
    </source>
</evidence>
<gene>
    <name evidence="9" type="primary">LOC111083701</name>
</gene>
<dbReference type="InterPro" id="IPR027417">
    <property type="entry name" value="P-loop_NTPase"/>
</dbReference>
<dbReference type="PANTHER" id="PTHR48041">
    <property type="entry name" value="ABC TRANSPORTER G FAMILY MEMBER 28"/>
    <property type="match status" value="1"/>
</dbReference>
<dbReference type="InterPro" id="IPR003439">
    <property type="entry name" value="ABC_transporter-like_ATP-bd"/>
</dbReference>
<keyword evidence="5" id="KW-1133">Transmembrane helix</keyword>
<dbReference type="Gene3D" id="3.40.50.300">
    <property type="entry name" value="P-loop containing nucleotide triphosphate hydrolases"/>
    <property type="match status" value="1"/>
</dbReference>
<protein>
    <submittedName>
        <fullName evidence="9">ABC transporter G family member 21-like</fullName>
    </submittedName>
</protein>
<accession>A0ABM1RXF1</accession>
<dbReference type="RefSeq" id="XP_022236056.1">
    <property type="nucleotide sequence ID" value="XM_022380348.1"/>
</dbReference>
<dbReference type="PANTHER" id="PTHR48041:SF63">
    <property type="entry name" value="EARLY GENE AT 23, ISOFORM C"/>
    <property type="match status" value="1"/>
</dbReference>
<keyword evidence="3" id="KW-0813">Transport</keyword>
<feature type="non-terminal residue" evidence="9">
    <location>
        <position position="100"/>
    </location>
</feature>
<comment type="subcellular location">
    <subcellularLocation>
        <location evidence="1">Membrane</location>
        <topology evidence="1">Multi-pass membrane protein</topology>
    </subcellularLocation>
</comment>
<feature type="domain" description="ABC transporter" evidence="7">
    <location>
        <begin position="24"/>
        <end position="97"/>
    </location>
</feature>
<reference evidence="9" key="1">
    <citation type="submission" date="2025-08" db="UniProtKB">
        <authorList>
            <consortium name="RefSeq"/>
        </authorList>
    </citation>
    <scope>IDENTIFICATION</scope>
    <source>
        <tissue evidence="9">Muscle</tissue>
    </source>
</reference>
<evidence type="ECO:0000256" key="6">
    <source>
        <dbReference type="ARBA" id="ARBA00023136"/>
    </source>
</evidence>
<dbReference type="SUPFAM" id="SSF52540">
    <property type="entry name" value="P-loop containing nucleoside triphosphate hydrolases"/>
    <property type="match status" value="1"/>
</dbReference>
<organism evidence="8 9">
    <name type="scientific">Limulus polyphemus</name>
    <name type="common">Atlantic horseshoe crab</name>
    <dbReference type="NCBI Taxonomy" id="6850"/>
    <lineage>
        <taxon>Eukaryota</taxon>
        <taxon>Metazoa</taxon>
        <taxon>Ecdysozoa</taxon>
        <taxon>Arthropoda</taxon>
        <taxon>Chelicerata</taxon>
        <taxon>Merostomata</taxon>
        <taxon>Xiphosura</taxon>
        <taxon>Limulidae</taxon>
        <taxon>Limulus</taxon>
    </lineage>
</organism>
<dbReference type="Proteomes" id="UP000694941">
    <property type="component" value="Unplaced"/>
</dbReference>
<evidence type="ECO:0000313" key="9">
    <source>
        <dbReference type="RefSeq" id="XP_022236056.1"/>
    </source>
</evidence>
<name>A0ABM1RXF1_LIMPO</name>
<evidence type="ECO:0000256" key="5">
    <source>
        <dbReference type="ARBA" id="ARBA00022989"/>
    </source>
</evidence>